<evidence type="ECO:0000256" key="3">
    <source>
        <dbReference type="ARBA" id="ARBA00023125"/>
    </source>
</evidence>
<dbReference type="EMBL" id="CAEKKB010000007">
    <property type="protein sequence ID" value="CAB4316298.1"/>
    <property type="molecule type" value="Genomic_DNA"/>
</dbReference>
<proteinExistence type="inferred from homology"/>
<evidence type="ECO:0000256" key="4">
    <source>
        <dbReference type="ARBA" id="ARBA00023163"/>
    </source>
</evidence>
<dbReference type="InterPro" id="IPR037241">
    <property type="entry name" value="E2F-DP_heterodim"/>
</dbReference>
<evidence type="ECO:0000256" key="5">
    <source>
        <dbReference type="SAM" id="MobiDB-lite"/>
    </source>
</evidence>
<evidence type="ECO:0000313" key="6">
    <source>
        <dbReference type="EMBL" id="CAB4316298.1"/>
    </source>
</evidence>
<organism evidence="6 7">
    <name type="scientific">Prunus armeniaca</name>
    <name type="common">Apricot</name>
    <name type="synonym">Armeniaca vulgaris</name>
    <dbReference type="NCBI Taxonomy" id="36596"/>
    <lineage>
        <taxon>Eukaryota</taxon>
        <taxon>Viridiplantae</taxon>
        <taxon>Streptophyta</taxon>
        <taxon>Embryophyta</taxon>
        <taxon>Tracheophyta</taxon>
        <taxon>Spermatophyta</taxon>
        <taxon>Magnoliopsida</taxon>
        <taxon>eudicotyledons</taxon>
        <taxon>Gunneridae</taxon>
        <taxon>Pentapetalae</taxon>
        <taxon>rosids</taxon>
        <taxon>fabids</taxon>
        <taxon>Rosales</taxon>
        <taxon>Rosaceae</taxon>
        <taxon>Amygdaloideae</taxon>
        <taxon>Amygdaleae</taxon>
        <taxon>Prunus</taxon>
    </lineage>
</organism>
<protein>
    <submittedName>
        <fullName evidence="6">Uncharacterized protein</fullName>
    </submittedName>
</protein>
<dbReference type="AlphaFoldDB" id="A0A6J5XYK3"/>
<dbReference type="GO" id="GO:0003677">
    <property type="term" value="F:DNA binding"/>
    <property type="evidence" value="ECO:0007669"/>
    <property type="project" value="UniProtKB-KW"/>
</dbReference>
<dbReference type="OrthoDB" id="552115at2759"/>
<keyword evidence="2" id="KW-0805">Transcription regulation</keyword>
<comment type="similarity">
    <text evidence="1">Belongs to the E2F/DP family.</text>
</comment>
<keyword evidence="3" id="KW-0238">DNA-binding</keyword>
<dbReference type="SUPFAM" id="SSF144074">
    <property type="entry name" value="E2F-DP heterodimerization region"/>
    <property type="match status" value="1"/>
</dbReference>
<dbReference type="Proteomes" id="UP000507245">
    <property type="component" value="Unassembled WGS sequence"/>
</dbReference>
<keyword evidence="7" id="KW-1185">Reference proteome</keyword>
<evidence type="ECO:0000256" key="2">
    <source>
        <dbReference type="ARBA" id="ARBA00023015"/>
    </source>
</evidence>
<keyword evidence="4" id="KW-0804">Transcription</keyword>
<gene>
    <name evidence="6" type="ORF">ORAREDHAP_LOCUS41363</name>
</gene>
<feature type="region of interest" description="Disordered" evidence="5">
    <location>
        <begin position="84"/>
        <end position="104"/>
    </location>
</feature>
<evidence type="ECO:0000256" key="1">
    <source>
        <dbReference type="ARBA" id="ARBA00010940"/>
    </source>
</evidence>
<accession>A0A6J5XYK3</accession>
<name>A0A6J5XYK3_PRUAR</name>
<evidence type="ECO:0000313" key="7">
    <source>
        <dbReference type="Proteomes" id="UP000507245"/>
    </source>
</evidence>
<reference evidence="7" key="1">
    <citation type="journal article" date="2020" name="Genome Biol.">
        <title>Gamete binning: chromosome-level and haplotype-resolved genome assembly enabled by high-throughput single-cell sequencing of gamete genomes.</title>
        <authorList>
            <person name="Campoy J.A."/>
            <person name="Sun H."/>
            <person name="Goel M."/>
            <person name="Jiao W.-B."/>
            <person name="Folz-Donahue K."/>
            <person name="Wang N."/>
            <person name="Rubio M."/>
            <person name="Liu C."/>
            <person name="Kukat C."/>
            <person name="Ruiz D."/>
            <person name="Huettel B."/>
            <person name="Schneeberger K."/>
        </authorList>
    </citation>
    <scope>NUCLEOTIDE SEQUENCE [LARGE SCALE GENOMIC DNA]</scope>
    <source>
        <strain evidence="7">cv. Rojo Pasion</strain>
    </source>
</reference>
<sequence length="104" mass="11764">MSNYTILEMRSAGVWIYLSFLCRLSEVIVGSNIYTPVYWGHNTPFKLHDDNYVLKAMKFCERPQADDGTQNLTVDGGKGCSMSSMYQPRIPLPSMLNTPVRPPT</sequence>